<reference evidence="2" key="1">
    <citation type="submission" date="2022-11" db="UniProtKB">
        <authorList>
            <consortium name="WormBaseParasite"/>
        </authorList>
    </citation>
    <scope>IDENTIFICATION</scope>
</reference>
<protein>
    <submittedName>
        <fullName evidence="2">Uncharacterized protein</fullName>
    </submittedName>
</protein>
<dbReference type="Proteomes" id="UP000887576">
    <property type="component" value="Unplaced"/>
</dbReference>
<organism evidence="1 2">
    <name type="scientific">Panagrolaimus sp. JU765</name>
    <dbReference type="NCBI Taxonomy" id="591449"/>
    <lineage>
        <taxon>Eukaryota</taxon>
        <taxon>Metazoa</taxon>
        <taxon>Ecdysozoa</taxon>
        <taxon>Nematoda</taxon>
        <taxon>Chromadorea</taxon>
        <taxon>Rhabditida</taxon>
        <taxon>Tylenchina</taxon>
        <taxon>Panagrolaimomorpha</taxon>
        <taxon>Panagrolaimoidea</taxon>
        <taxon>Panagrolaimidae</taxon>
        <taxon>Panagrolaimus</taxon>
    </lineage>
</organism>
<dbReference type="WBParaSite" id="JU765_v2.g15597.t1">
    <property type="protein sequence ID" value="JU765_v2.g15597.t1"/>
    <property type="gene ID" value="JU765_v2.g15597"/>
</dbReference>
<sequence>MQPQIQIPSTGCSGELGPENGVDPAMEKQAMDLAYGEHPLPVFDVKPIIATAVFLAGIMVIAFLVGVGIALGYSHPKLEAAKEFDAKLKKALETFPCIPEDVAWPGCENICGDGIPKTSFARTLQVLHAAD</sequence>
<evidence type="ECO:0000313" key="1">
    <source>
        <dbReference type="Proteomes" id="UP000887576"/>
    </source>
</evidence>
<name>A0AC34QEE4_9BILA</name>
<evidence type="ECO:0000313" key="2">
    <source>
        <dbReference type="WBParaSite" id="JU765_v2.g15597.t1"/>
    </source>
</evidence>
<accession>A0AC34QEE4</accession>
<proteinExistence type="predicted"/>